<keyword evidence="2" id="KW-1185">Reference proteome</keyword>
<protein>
    <submittedName>
        <fullName evidence="1">Proteinrelated to small s protein</fullName>
    </submittedName>
</protein>
<dbReference type="EMBL" id="AZNH01000070">
    <property type="protein sequence ID" value="KID82986.1"/>
    <property type="molecule type" value="Genomic_DNA"/>
</dbReference>
<evidence type="ECO:0000313" key="1">
    <source>
        <dbReference type="EMBL" id="KID82986.1"/>
    </source>
</evidence>
<dbReference type="AlphaFoldDB" id="A0A0B4GZQ2"/>
<proteinExistence type="predicted"/>
<accession>A0A0B4GZQ2</accession>
<reference evidence="1 2" key="1">
    <citation type="journal article" date="2014" name="Proc. Natl. Acad. Sci. U.S.A.">
        <title>Trajectory and genomic determinants of fungal-pathogen speciation and host adaptation.</title>
        <authorList>
            <person name="Hu X."/>
            <person name="Xiao G."/>
            <person name="Zheng P."/>
            <person name="Shang Y."/>
            <person name="Su Y."/>
            <person name="Zhang X."/>
            <person name="Liu X."/>
            <person name="Zhan S."/>
            <person name="St Leger R.J."/>
            <person name="Wang C."/>
        </authorList>
    </citation>
    <scope>NUCLEOTIDE SEQUENCE [LARGE SCALE GENOMIC DNA]</scope>
    <source>
        <strain evidence="1 2">ARSEF 977</strain>
    </source>
</reference>
<gene>
    <name evidence="1" type="ORF">MGU_09743</name>
</gene>
<comment type="caution">
    <text evidence="1">The sequence shown here is derived from an EMBL/GenBank/DDBJ whole genome shotgun (WGS) entry which is preliminary data.</text>
</comment>
<dbReference type="PANTHER" id="PTHR10039:SF5">
    <property type="entry name" value="NACHT DOMAIN-CONTAINING PROTEIN"/>
    <property type="match status" value="1"/>
</dbReference>
<sequence>MTAAFKTLANDIRLPLYYCFFIDGLDEHTVNYLGGITPVRRLIRKPWMKILVSSRPIPACVDAFSPVPKLKLQDLTKADAESYAQDTVGSYPYMADLVASDPTSSDAILQQLIEKAAGVFLWVVLACRSLINGFTAYDHIKELTRRADELLPNLDDLFRRVLGVLGRVESRYHEHMAKMLRICYQRQITGGRRDETATIYTIAIFDSHGFNFDSNDQLKKLTRPQQFAACVPMEG</sequence>
<evidence type="ECO:0000313" key="2">
    <source>
        <dbReference type="Proteomes" id="UP000031192"/>
    </source>
</evidence>
<dbReference type="HOGENOM" id="CLU_1180476_0_0_1"/>
<name>A0A0B4GZQ2_METGA</name>
<dbReference type="Proteomes" id="UP000031192">
    <property type="component" value="Unassembled WGS sequence"/>
</dbReference>
<organism evidence="1 2">
    <name type="scientific">Metarhizium guizhouense (strain ARSEF 977)</name>
    <dbReference type="NCBI Taxonomy" id="1276136"/>
    <lineage>
        <taxon>Eukaryota</taxon>
        <taxon>Fungi</taxon>
        <taxon>Dikarya</taxon>
        <taxon>Ascomycota</taxon>
        <taxon>Pezizomycotina</taxon>
        <taxon>Sordariomycetes</taxon>
        <taxon>Hypocreomycetidae</taxon>
        <taxon>Hypocreales</taxon>
        <taxon>Clavicipitaceae</taxon>
        <taxon>Metarhizium</taxon>
    </lineage>
</organism>
<dbReference type="PANTHER" id="PTHR10039">
    <property type="entry name" value="AMELOGENIN"/>
    <property type="match status" value="1"/>
</dbReference>